<accession>A0A0R0LXG4</accession>
<dbReference type="VEuPathDB" id="MicrosporidiaDB:M153_4230004727"/>
<keyword evidence="2" id="KW-1185">Reference proteome</keyword>
<dbReference type="AlphaFoldDB" id="A0A0R0LXG4"/>
<organism evidence="1 2">
    <name type="scientific">Pseudoloma neurophilia</name>
    <dbReference type="NCBI Taxonomy" id="146866"/>
    <lineage>
        <taxon>Eukaryota</taxon>
        <taxon>Fungi</taxon>
        <taxon>Fungi incertae sedis</taxon>
        <taxon>Microsporidia</taxon>
        <taxon>Pseudoloma</taxon>
    </lineage>
</organism>
<comment type="caution">
    <text evidence="1">The sequence shown here is derived from an EMBL/GenBank/DDBJ whole genome shotgun (WGS) entry which is preliminary data.</text>
</comment>
<evidence type="ECO:0000313" key="1">
    <source>
        <dbReference type="EMBL" id="KRH94018.1"/>
    </source>
</evidence>
<proteinExistence type="predicted"/>
<name>A0A0R0LXG4_9MICR</name>
<dbReference type="Proteomes" id="UP000051530">
    <property type="component" value="Unassembled WGS sequence"/>
</dbReference>
<evidence type="ECO:0000313" key="2">
    <source>
        <dbReference type="Proteomes" id="UP000051530"/>
    </source>
</evidence>
<reference evidence="1 2" key="1">
    <citation type="submission" date="2015-07" db="EMBL/GenBank/DDBJ databases">
        <title>The genome of Pseudoloma neurophilia, a relevant intracellular parasite of the zebrafish.</title>
        <authorList>
            <person name="Ndikumana S."/>
            <person name="Pelin A."/>
            <person name="Sanders J."/>
            <person name="Corradi N."/>
        </authorList>
    </citation>
    <scope>NUCLEOTIDE SEQUENCE [LARGE SCALE GENOMIC DNA]</scope>
    <source>
        <strain evidence="1 2">MK1</strain>
    </source>
</reference>
<dbReference type="EMBL" id="LGUB01000154">
    <property type="protein sequence ID" value="KRH94018.1"/>
    <property type="molecule type" value="Genomic_DNA"/>
</dbReference>
<gene>
    <name evidence="1" type="ORF">M153_4230004727</name>
</gene>
<sequence>MLNIKATQCEPLRIAMVKKNQNTKTDYMVHGTSRWNKGQFITSVFVRQSLVQPVQCGYGKQILKKQVFQHAITLIDDLYF</sequence>
<protein>
    <submittedName>
        <fullName evidence="1">Uncharacterized protein</fullName>
    </submittedName>
</protein>